<comment type="caution">
    <text evidence="1">The sequence shown here is derived from an EMBL/GenBank/DDBJ whole genome shotgun (WGS) entry which is preliminary data.</text>
</comment>
<gene>
    <name evidence="2" type="ORF">DW075_25265</name>
    <name evidence="1" type="ORF">DW075_25405</name>
</gene>
<evidence type="ECO:0000313" key="1">
    <source>
        <dbReference type="EMBL" id="RHK14908.1"/>
    </source>
</evidence>
<organism evidence="1 3">
    <name type="scientific">Bacteroides xylanisolvens</name>
    <dbReference type="NCBI Taxonomy" id="371601"/>
    <lineage>
        <taxon>Bacteria</taxon>
        <taxon>Pseudomonadati</taxon>
        <taxon>Bacteroidota</taxon>
        <taxon>Bacteroidia</taxon>
        <taxon>Bacteroidales</taxon>
        <taxon>Bacteroidaceae</taxon>
        <taxon>Bacteroides</taxon>
    </lineage>
</organism>
<reference evidence="1 3" key="1">
    <citation type="submission" date="2018-08" db="EMBL/GenBank/DDBJ databases">
        <title>A genome reference for cultivated species of the human gut microbiota.</title>
        <authorList>
            <person name="Zou Y."/>
            <person name="Xue W."/>
            <person name="Luo G."/>
        </authorList>
    </citation>
    <scope>NUCLEOTIDE SEQUENCE [LARGE SCALE GENOMIC DNA]</scope>
    <source>
        <strain evidence="1 3">AF46-11NS</strain>
    </source>
</reference>
<name>A0A415FCH3_9BACE</name>
<dbReference type="Proteomes" id="UP000285503">
    <property type="component" value="Unassembled WGS sequence"/>
</dbReference>
<protein>
    <submittedName>
        <fullName evidence="1">Transposase</fullName>
    </submittedName>
</protein>
<proteinExistence type="predicted"/>
<feature type="non-terminal residue" evidence="1">
    <location>
        <position position="1"/>
    </location>
</feature>
<accession>A0A415FCH3</accession>
<sequence length="40" mass="4706">IKRRRWEDPSTGQTYSRDWSLVATGTRITAEFGAFFKRIT</sequence>
<dbReference type="EMBL" id="QRNE01000373">
    <property type="protein sequence ID" value="RHK14908.1"/>
    <property type="molecule type" value="Genomic_DNA"/>
</dbReference>
<evidence type="ECO:0000313" key="2">
    <source>
        <dbReference type="EMBL" id="RHK15222.1"/>
    </source>
</evidence>
<dbReference type="AlphaFoldDB" id="A0A415FCH3"/>
<dbReference type="EMBL" id="QRNE01000354">
    <property type="protein sequence ID" value="RHK15222.1"/>
    <property type="molecule type" value="Genomic_DNA"/>
</dbReference>
<evidence type="ECO:0000313" key="3">
    <source>
        <dbReference type="Proteomes" id="UP000285503"/>
    </source>
</evidence>